<evidence type="ECO:0008006" key="3">
    <source>
        <dbReference type="Google" id="ProtNLM"/>
    </source>
</evidence>
<organism evidence="1 2">
    <name type="scientific">Butyricicoccus pullicaecorum</name>
    <dbReference type="NCBI Taxonomy" id="501571"/>
    <lineage>
        <taxon>Bacteria</taxon>
        <taxon>Bacillati</taxon>
        <taxon>Bacillota</taxon>
        <taxon>Clostridia</taxon>
        <taxon>Eubacteriales</taxon>
        <taxon>Butyricicoccaceae</taxon>
        <taxon>Butyricicoccus</taxon>
    </lineage>
</organism>
<dbReference type="EMBL" id="NFKK01000006">
    <property type="protein sequence ID" value="OUP52947.1"/>
    <property type="molecule type" value="Genomic_DNA"/>
</dbReference>
<accession>A0A1Y4L890</accession>
<evidence type="ECO:0000313" key="1">
    <source>
        <dbReference type="EMBL" id="OUP52947.1"/>
    </source>
</evidence>
<dbReference type="InterPro" id="IPR032675">
    <property type="entry name" value="LRR_dom_sf"/>
</dbReference>
<dbReference type="InterPro" id="IPR026906">
    <property type="entry name" value="LRR_5"/>
</dbReference>
<dbReference type="RefSeq" id="WP_087372265.1">
    <property type="nucleotide sequence ID" value="NZ_NFKK01000006.1"/>
</dbReference>
<sequence>MNQIICENEAILLCTKQDTGVCILRCRTSDPVVILPETIHDLPVIALGDYLCAEREPDVSKYDVFEVRLTTGERISSAPVHNARAIERVVIPSSVHSIGSYAFYNCYSLRALTVHSGVRAVGHGALMNCTAFQTIDLYAEEGEKTCLSDLLGQTSGEIAVDLHQKYAEARLIFPPFNEELEDLGPAHIFQRRIEGAGYAYRQCIQNGVLSFLQYDGAFERLLRIQDYDTACRVALLRLRWPVGLSAQAREVYLTCLREHPTDAVRTLLDSRDVPGLSALLSFGVLDRSGLSAACDLARQMGQTEALALLLAALDRSAGRAAPLMQKTYDL</sequence>
<name>A0A1Y4L890_9FIRM</name>
<evidence type="ECO:0000313" key="2">
    <source>
        <dbReference type="Proteomes" id="UP000195897"/>
    </source>
</evidence>
<dbReference type="Pfam" id="PF13306">
    <property type="entry name" value="LRR_5"/>
    <property type="match status" value="1"/>
</dbReference>
<dbReference type="AlphaFoldDB" id="A0A1Y4L890"/>
<comment type="caution">
    <text evidence="1">The sequence shown here is derived from an EMBL/GenBank/DDBJ whole genome shotgun (WGS) entry which is preliminary data.</text>
</comment>
<protein>
    <recommendedName>
        <fullName evidence="3">Leucine-rich repeat domain-containing protein</fullName>
    </recommendedName>
</protein>
<gene>
    <name evidence="1" type="ORF">B5F17_06850</name>
</gene>
<reference evidence="2" key="1">
    <citation type="submission" date="2017-04" db="EMBL/GenBank/DDBJ databases">
        <title>Function of individual gut microbiota members based on whole genome sequencing of pure cultures obtained from chicken caecum.</title>
        <authorList>
            <person name="Medvecky M."/>
            <person name="Cejkova D."/>
            <person name="Polansky O."/>
            <person name="Karasova D."/>
            <person name="Kubasova T."/>
            <person name="Cizek A."/>
            <person name="Rychlik I."/>
        </authorList>
    </citation>
    <scope>NUCLEOTIDE SEQUENCE [LARGE SCALE GENOMIC DNA]</scope>
    <source>
        <strain evidence="2">An180</strain>
    </source>
</reference>
<dbReference type="Gene3D" id="3.80.10.10">
    <property type="entry name" value="Ribonuclease Inhibitor"/>
    <property type="match status" value="1"/>
</dbReference>
<dbReference type="Proteomes" id="UP000195897">
    <property type="component" value="Unassembled WGS sequence"/>
</dbReference>
<proteinExistence type="predicted"/>